<sequence length="152" mass="16531">MFELLKQQFPQLLSYGTHTPPADDHATFLSSILQVYIVAVEPRNNQANCVSFLLCSRLTLVSRTTVSIVLLASDCSVCASYTTPTPVTSPLVAVKAEELFHAAMFPSSNSNTVSYIFGVLQGVEILRTRIALQRGQLRSLLGAVIGFIGNRV</sequence>
<reference evidence="1 2" key="1">
    <citation type="submission" date="2021-01" db="EMBL/GenBank/DDBJ databases">
        <title>Chromosome-level genome assembly of a human fungal pathogen reveals clustering of transcriptionally co-regulated genes.</title>
        <authorList>
            <person name="Voorhies M."/>
            <person name="Cohen S."/>
            <person name="Shea T.P."/>
            <person name="Petrus S."/>
            <person name="Munoz J.F."/>
            <person name="Poplawski S."/>
            <person name="Goldman W.E."/>
            <person name="Michael T."/>
            <person name="Cuomo C.A."/>
            <person name="Sil A."/>
            <person name="Beyhan S."/>
        </authorList>
    </citation>
    <scope>NUCLEOTIDE SEQUENCE [LARGE SCALE GENOMIC DNA]</scope>
    <source>
        <strain evidence="1 2">G184AR</strain>
    </source>
</reference>
<dbReference type="AlphaFoldDB" id="A0A8H8D8C4"/>
<organism evidence="1 2">
    <name type="scientific">Ajellomyces capsulatus</name>
    <name type="common">Darling's disease fungus</name>
    <name type="synonym">Histoplasma capsulatum</name>
    <dbReference type="NCBI Taxonomy" id="5037"/>
    <lineage>
        <taxon>Eukaryota</taxon>
        <taxon>Fungi</taxon>
        <taxon>Dikarya</taxon>
        <taxon>Ascomycota</taxon>
        <taxon>Pezizomycotina</taxon>
        <taxon>Eurotiomycetes</taxon>
        <taxon>Eurotiomycetidae</taxon>
        <taxon>Onygenales</taxon>
        <taxon>Ajellomycetaceae</taxon>
        <taxon>Histoplasma</taxon>
    </lineage>
</organism>
<dbReference type="Proteomes" id="UP000670092">
    <property type="component" value="Unassembled WGS sequence"/>
</dbReference>
<evidence type="ECO:0000313" key="2">
    <source>
        <dbReference type="Proteomes" id="UP000670092"/>
    </source>
</evidence>
<protein>
    <submittedName>
        <fullName evidence="1">Uncharacterized protein</fullName>
    </submittedName>
</protein>
<comment type="caution">
    <text evidence="1">The sequence shown here is derived from an EMBL/GenBank/DDBJ whole genome shotgun (WGS) entry which is preliminary data.</text>
</comment>
<proteinExistence type="predicted"/>
<evidence type="ECO:0000313" key="1">
    <source>
        <dbReference type="EMBL" id="KAG5304759.1"/>
    </source>
</evidence>
<accession>A0A8H8D8C4</accession>
<name>A0A8H8D8C4_AJECA</name>
<dbReference type="VEuPathDB" id="FungiDB:I7I52_03202"/>
<gene>
    <name evidence="1" type="ORF">I7I52_03202</name>
</gene>
<dbReference type="EMBL" id="JAEVHI010000001">
    <property type="protein sequence ID" value="KAG5304759.1"/>
    <property type="molecule type" value="Genomic_DNA"/>
</dbReference>